<evidence type="ECO:0000256" key="1">
    <source>
        <dbReference type="ARBA" id="ARBA00004202"/>
    </source>
</evidence>
<dbReference type="GO" id="GO:0047355">
    <property type="term" value="F:CDP-glycerol glycerophosphotransferase activity"/>
    <property type="evidence" value="ECO:0007669"/>
    <property type="project" value="InterPro"/>
</dbReference>
<evidence type="ECO:0000256" key="5">
    <source>
        <dbReference type="ARBA" id="ARBA00022944"/>
    </source>
</evidence>
<dbReference type="InterPro" id="IPR043149">
    <property type="entry name" value="TagF_N"/>
</dbReference>
<dbReference type="InterPro" id="IPR051612">
    <property type="entry name" value="Teichoic_Acid_Biosynth"/>
</dbReference>
<proteinExistence type="inferred from homology"/>
<keyword evidence="5" id="KW-0777">Teichoic acid biosynthesis</keyword>
<evidence type="ECO:0000256" key="4">
    <source>
        <dbReference type="ARBA" id="ARBA00022679"/>
    </source>
</evidence>
<evidence type="ECO:0000256" key="6">
    <source>
        <dbReference type="ARBA" id="ARBA00023136"/>
    </source>
</evidence>
<evidence type="ECO:0008006" key="9">
    <source>
        <dbReference type="Google" id="ProtNLM"/>
    </source>
</evidence>
<dbReference type="AlphaFoldDB" id="A0A430B8R4"/>
<organism evidence="7 8">
    <name type="scientific">Vagococcus carniphilus</name>
    <dbReference type="NCBI Taxonomy" id="218144"/>
    <lineage>
        <taxon>Bacteria</taxon>
        <taxon>Bacillati</taxon>
        <taxon>Bacillota</taxon>
        <taxon>Bacilli</taxon>
        <taxon>Lactobacillales</taxon>
        <taxon>Enterococcaceae</taxon>
        <taxon>Vagococcus</taxon>
    </lineage>
</organism>
<keyword evidence="6" id="KW-0472">Membrane</keyword>
<dbReference type="SUPFAM" id="SSF53756">
    <property type="entry name" value="UDP-Glycosyltransferase/glycogen phosphorylase"/>
    <property type="match status" value="1"/>
</dbReference>
<evidence type="ECO:0000313" key="8">
    <source>
        <dbReference type="Proteomes" id="UP000288028"/>
    </source>
</evidence>
<keyword evidence="3" id="KW-1003">Cell membrane</keyword>
<evidence type="ECO:0000256" key="2">
    <source>
        <dbReference type="ARBA" id="ARBA00010488"/>
    </source>
</evidence>
<dbReference type="OrthoDB" id="9811865at2"/>
<evidence type="ECO:0000313" key="7">
    <source>
        <dbReference type="EMBL" id="RSU16744.1"/>
    </source>
</evidence>
<comment type="caution">
    <text evidence="7">The sequence shown here is derived from an EMBL/GenBank/DDBJ whole genome shotgun (WGS) entry which is preliminary data.</text>
</comment>
<comment type="similarity">
    <text evidence="2">Belongs to the CDP-glycerol glycerophosphotransferase family.</text>
</comment>
<comment type="subcellular location">
    <subcellularLocation>
        <location evidence="1">Cell membrane</location>
        <topology evidence="1">Peripheral membrane protein</topology>
    </subcellularLocation>
</comment>
<dbReference type="Gene3D" id="3.40.50.11820">
    <property type="match status" value="1"/>
</dbReference>
<protein>
    <recommendedName>
        <fullName evidence="9">CDP-glycerol glycerophosphotransferase family protein</fullName>
    </recommendedName>
</protein>
<dbReference type="GO" id="GO:0019350">
    <property type="term" value="P:teichoic acid biosynthetic process"/>
    <property type="evidence" value="ECO:0007669"/>
    <property type="project" value="UniProtKB-KW"/>
</dbReference>
<accession>A0A430B8R4</accession>
<name>A0A430B8R4_9ENTE</name>
<evidence type="ECO:0000256" key="3">
    <source>
        <dbReference type="ARBA" id="ARBA00022475"/>
    </source>
</evidence>
<dbReference type="EMBL" id="NGKB01000001">
    <property type="protein sequence ID" value="RSU16744.1"/>
    <property type="molecule type" value="Genomic_DNA"/>
</dbReference>
<dbReference type="Gene3D" id="3.40.50.12580">
    <property type="match status" value="1"/>
</dbReference>
<keyword evidence="8" id="KW-1185">Reference proteome</keyword>
<dbReference type="Pfam" id="PF04464">
    <property type="entry name" value="Glyphos_transf"/>
    <property type="match status" value="1"/>
</dbReference>
<dbReference type="InterPro" id="IPR043148">
    <property type="entry name" value="TagF_C"/>
</dbReference>
<reference evidence="7 8" key="1">
    <citation type="submission" date="2017-05" db="EMBL/GenBank/DDBJ databases">
        <title>Vagococcus spp. assemblies.</title>
        <authorList>
            <person name="Gulvik C.A."/>
        </authorList>
    </citation>
    <scope>NUCLEOTIDE SEQUENCE [LARGE SCALE GENOMIC DNA]</scope>
    <source>
        <strain evidence="7 8">SS1714</strain>
    </source>
</reference>
<sequence>MTMKNFLVSQLKNIYSAYVNKLSRKSHSKELKQQVVYLLSFPNNNHGLIEELNEKYPVVVCYTKNMASEALVLKELGIEIHLIDSFSGLRETVQAVSESQVVLADNYFAFLGDIEKQESQSFFQIWHATGAIKQFGLEDVKSKARSKSDQERFKRVYNSFDYFVVGSKKMGEVFIRSYGVKESNICYTGFPRTDYLLKEVKEKNTESTQTKILYLPTYRQEKNQHLTDDMVKLVESLDDTYYLKIKTHPHEEITQEELIKTSSQIELVKSDESADKLLLEADILITDYSSVAFDYSLINPAGKLIFYWYDEARYIKETGLQPNIKESLPSQVCHSIEEVVAEIKSQQQDLSHFNKIWNTYNDGQATKRLLEKIAEKMDGNT</sequence>
<dbReference type="PANTHER" id="PTHR37316:SF1">
    <property type="entry name" value="TEICHOIC ACID GLYCEROL-PHOSPHATE PRIMASE"/>
    <property type="match status" value="1"/>
</dbReference>
<dbReference type="Proteomes" id="UP000288028">
    <property type="component" value="Unassembled WGS sequence"/>
</dbReference>
<dbReference type="PANTHER" id="PTHR37316">
    <property type="entry name" value="TEICHOIC ACID GLYCEROL-PHOSPHATE PRIMASE"/>
    <property type="match status" value="1"/>
</dbReference>
<keyword evidence="4" id="KW-0808">Transferase</keyword>
<gene>
    <name evidence="7" type="ORF">CBF28_00735</name>
</gene>
<dbReference type="InterPro" id="IPR007554">
    <property type="entry name" value="Glycerophosphate_synth"/>
</dbReference>
<dbReference type="GO" id="GO:0005886">
    <property type="term" value="C:plasma membrane"/>
    <property type="evidence" value="ECO:0007669"/>
    <property type="project" value="UniProtKB-SubCell"/>
</dbReference>